<evidence type="ECO:0000256" key="1">
    <source>
        <dbReference type="SAM" id="Phobius"/>
    </source>
</evidence>
<protein>
    <submittedName>
        <fullName evidence="3">TadE family protein</fullName>
    </submittedName>
</protein>
<evidence type="ECO:0000313" key="4">
    <source>
        <dbReference type="Proteomes" id="UP000014977"/>
    </source>
</evidence>
<sequence length="157" mass="17944">MAKINRTHPASAVELFSESDRYRSGIVAVEFVLILPFLMLILFGIIEFGIFFMNKHVITNASREGARAGIVSRIPRVPEDKIKDLVDQWCKSHLVTFGDREDPITVPKAFDNKNTEISINEAKFGDTLMVKVTFNYDFLFLPIDQIPMEAITVMRYE</sequence>
<reference evidence="3 4" key="1">
    <citation type="journal article" date="2013" name="Genome Announc.">
        <title>Draft genome sequences for three mercury-methylating, sulfate-reducing bacteria.</title>
        <authorList>
            <person name="Brown S.D."/>
            <person name="Hurt R.A.Jr."/>
            <person name="Gilmour C.C."/>
            <person name="Elias D.A."/>
        </authorList>
    </citation>
    <scope>NUCLEOTIDE SEQUENCE [LARGE SCALE GENOMIC DNA]</scope>
    <source>
        <strain evidence="3 4">DSM 2059</strain>
    </source>
</reference>
<dbReference type="AlphaFoldDB" id="S7USC1"/>
<feature type="domain" description="TadE-like" evidence="2">
    <location>
        <begin position="25"/>
        <end position="67"/>
    </location>
</feature>
<feature type="transmembrane region" description="Helical" evidence="1">
    <location>
        <begin position="31"/>
        <end position="53"/>
    </location>
</feature>
<keyword evidence="4" id="KW-1185">Reference proteome</keyword>
<evidence type="ECO:0000259" key="2">
    <source>
        <dbReference type="Pfam" id="PF07811"/>
    </source>
</evidence>
<evidence type="ECO:0000313" key="3">
    <source>
        <dbReference type="EMBL" id="EPR35193.1"/>
    </source>
</evidence>
<accession>S7USC1</accession>
<dbReference type="Pfam" id="PF07811">
    <property type="entry name" value="TadE"/>
    <property type="match status" value="1"/>
</dbReference>
<dbReference type="Proteomes" id="UP000014977">
    <property type="component" value="Unassembled WGS sequence"/>
</dbReference>
<proteinExistence type="predicted"/>
<gene>
    <name evidence="3" type="ORF">dsmv_3185</name>
</gene>
<dbReference type="RefSeq" id="WP_020878275.1">
    <property type="nucleotide sequence ID" value="NZ_ATHJ01000109.1"/>
</dbReference>
<comment type="caution">
    <text evidence="3">The sequence shown here is derived from an EMBL/GenBank/DDBJ whole genome shotgun (WGS) entry which is preliminary data.</text>
</comment>
<keyword evidence="1" id="KW-1133">Transmembrane helix</keyword>
<dbReference type="EMBL" id="ATHJ01000109">
    <property type="protein sequence ID" value="EPR35193.1"/>
    <property type="molecule type" value="Genomic_DNA"/>
</dbReference>
<name>S7USC1_DESML</name>
<dbReference type="eggNOG" id="COG4961">
    <property type="taxonomic scope" value="Bacteria"/>
</dbReference>
<dbReference type="STRING" id="897.B2D07_09885"/>
<dbReference type="InterPro" id="IPR012495">
    <property type="entry name" value="TadE-like_dom"/>
</dbReference>
<keyword evidence="1" id="KW-0812">Transmembrane</keyword>
<organism evidence="3 4">
    <name type="scientific">Desulfococcus multivorans DSM 2059</name>
    <dbReference type="NCBI Taxonomy" id="1121405"/>
    <lineage>
        <taxon>Bacteria</taxon>
        <taxon>Pseudomonadati</taxon>
        <taxon>Thermodesulfobacteriota</taxon>
        <taxon>Desulfobacteria</taxon>
        <taxon>Desulfobacterales</taxon>
        <taxon>Desulfococcaceae</taxon>
        <taxon>Desulfococcus</taxon>
    </lineage>
</organism>
<keyword evidence="1" id="KW-0472">Membrane</keyword>
<dbReference type="OrthoDB" id="6165442at2"/>